<feature type="domain" description="PEP-utilising enzyme mobile" evidence="15">
    <location>
        <begin position="495"/>
        <end position="564"/>
    </location>
</feature>
<dbReference type="PANTHER" id="PTHR43030:SF1">
    <property type="entry name" value="PHOSPHOENOLPYRUVATE SYNTHASE"/>
    <property type="match status" value="1"/>
</dbReference>
<dbReference type="GO" id="GO:0006094">
    <property type="term" value="P:gluconeogenesis"/>
    <property type="evidence" value="ECO:0007669"/>
    <property type="project" value="UniProtKB-UniPathway"/>
</dbReference>
<dbReference type="UniPathway" id="UPA00138"/>
<evidence type="ECO:0000256" key="8">
    <source>
        <dbReference type="ARBA" id="ARBA00022723"/>
    </source>
</evidence>
<dbReference type="InterPro" id="IPR002192">
    <property type="entry name" value="PPDK_AMP/ATP-bd"/>
</dbReference>
<comment type="catalytic activity">
    <reaction evidence="14">
        <text>pyruvate + ATP + H2O = phosphoenolpyruvate + AMP + phosphate + 2 H(+)</text>
        <dbReference type="Rhea" id="RHEA:11364"/>
        <dbReference type="ChEBI" id="CHEBI:15361"/>
        <dbReference type="ChEBI" id="CHEBI:15377"/>
        <dbReference type="ChEBI" id="CHEBI:15378"/>
        <dbReference type="ChEBI" id="CHEBI:30616"/>
        <dbReference type="ChEBI" id="CHEBI:43474"/>
        <dbReference type="ChEBI" id="CHEBI:58702"/>
        <dbReference type="ChEBI" id="CHEBI:456215"/>
        <dbReference type="EC" id="2.7.9.2"/>
    </reaction>
</comment>
<dbReference type="STRING" id="596152.DesU5LDRAFT_0808"/>
<feature type="domain" description="Pyruvate phosphate dikinase AMP/ATP-binding" evidence="16">
    <location>
        <begin position="141"/>
        <end position="455"/>
    </location>
</feature>
<dbReference type="EC" id="2.7.9.2" evidence="5"/>
<reference evidence="17" key="1">
    <citation type="submission" date="2011-11" db="EMBL/GenBank/DDBJ databases">
        <title>Improved High-Quality Draft sequence of Desulfovibrio sp. U5L.</title>
        <authorList>
            <consortium name="US DOE Joint Genome Institute"/>
            <person name="Lucas S."/>
            <person name="Han J."/>
            <person name="Lapidus A."/>
            <person name="Cheng J.-F."/>
            <person name="Goodwin L."/>
            <person name="Pitluck S."/>
            <person name="Peters L."/>
            <person name="Ovchinnikova G."/>
            <person name="Held B."/>
            <person name="Detter J.C."/>
            <person name="Han C."/>
            <person name="Tapia R."/>
            <person name="Land M."/>
            <person name="Hauser L."/>
            <person name="Kyrpides N."/>
            <person name="Ivanova N."/>
            <person name="Pagani I."/>
            <person name="Gabster J."/>
            <person name="Walker C."/>
            <person name="Stolyar S."/>
            <person name="Stahl D."/>
            <person name="Arkin A."/>
            <person name="Dehal P."/>
            <person name="Hazen T."/>
            <person name="Woyke T."/>
        </authorList>
    </citation>
    <scope>NUCLEOTIDE SEQUENCE [LARGE SCALE GENOMIC DNA]</scope>
    <source>
        <strain evidence="17">U5L</strain>
    </source>
</reference>
<dbReference type="SUPFAM" id="SSF52009">
    <property type="entry name" value="Phosphohistidine domain"/>
    <property type="match status" value="1"/>
</dbReference>
<comment type="function">
    <text evidence="2">Catalyzes the phosphorylation of pyruvate to phosphoenolpyruvate.</text>
</comment>
<protein>
    <recommendedName>
        <fullName evidence="6">Phosphoenolpyruvate synthase</fullName>
        <ecNumber evidence="5">2.7.9.2</ecNumber>
    </recommendedName>
    <alternativeName>
        <fullName evidence="13">Pyruvate, water dikinase</fullName>
    </alternativeName>
</protein>
<keyword evidence="8" id="KW-0479">Metal-binding</keyword>
<dbReference type="Gene3D" id="3.30.470.20">
    <property type="entry name" value="ATP-grasp fold, B domain"/>
    <property type="match status" value="1"/>
</dbReference>
<dbReference type="Gene3D" id="3.50.30.10">
    <property type="entry name" value="Phosphohistidine domain"/>
    <property type="match status" value="1"/>
</dbReference>
<evidence type="ECO:0000256" key="5">
    <source>
        <dbReference type="ARBA" id="ARBA00011996"/>
    </source>
</evidence>
<evidence type="ECO:0000256" key="13">
    <source>
        <dbReference type="ARBA" id="ARBA00033470"/>
    </source>
</evidence>
<evidence type="ECO:0000256" key="10">
    <source>
        <dbReference type="ARBA" id="ARBA00022777"/>
    </source>
</evidence>
<evidence type="ECO:0000259" key="16">
    <source>
        <dbReference type="Pfam" id="PF01326"/>
    </source>
</evidence>
<dbReference type="GO" id="GO:0005524">
    <property type="term" value="F:ATP binding"/>
    <property type="evidence" value="ECO:0007669"/>
    <property type="project" value="UniProtKB-KW"/>
</dbReference>
<dbReference type="EMBL" id="JH600068">
    <property type="protein sequence ID" value="EIG52510.1"/>
    <property type="molecule type" value="Genomic_DNA"/>
</dbReference>
<evidence type="ECO:0000256" key="1">
    <source>
        <dbReference type="ARBA" id="ARBA00001946"/>
    </source>
</evidence>
<dbReference type="InterPro" id="IPR036637">
    <property type="entry name" value="Phosphohistidine_dom_sf"/>
</dbReference>
<comment type="pathway">
    <text evidence="3">Carbohydrate biosynthesis; gluconeogenesis.</text>
</comment>
<dbReference type="eggNOG" id="COG3848">
    <property type="taxonomic scope" value="Bacteria"/>
</dbReference>
<keyword evidence="11" id="KW-0067">ATP-binding</keyword>
<dbReference type="Pfam" id="PF00391">
    <property type="entry name" value="PEP-utilizers"/>
    <property type="match status" value="1"/>
</dbReference>
<dbReference type="InterPro" id="IPR006319">
    <property type="entry name" value="PEP_synth"/>
</dbReference>
<accession>I2PYA4</accession>
<dbReference type="AlphaFoldDB" id="I2PYA4"/>
<evidence type="ECO:0000256" key="6">
    <source>
        <dbReference type="ARBA" id="ARBA00021623"/>
    </source>
</evidence>
<dbReference type="InterPro" id="IPR008279">
    <property type="entry name" value="PEP-util_enz_mobile_dom"/>
</dbReference>
<gene>
    <name evidence="17" type="ORF">DesU5LDRAFT_0808</name>
</gene>
<dbReference type="OrthoDB" id="9760711at2"/>
<organism evidence="17">
    <name type="scientific">Desulfovibrio sp. U5L</name>
    <dbReference type="NCBI Taxonomy" id="596152"/>
    <lineage>
        <taxon>Bacteria</taxon>
        <taxon>Pseudomonadati</taxon>
        <taxon>Thermodesulfobacteriota</taxon>
        <taxon>Desulfovibrionia</taxon>
        <taxon>Desulfovibrionales</taxon>
        <taxon>Desulfovibrionaceae</taxon>
        <taxon>Desulfovibrio</taxon>
    </lineage>
</organism>
<evidence type="ECO:0000256" key="9">
    <source>
        <dbReference type="ARBA" id="ARBA00022741"/>
    </source>
</evidence>
<keyword evidence="17" id="KW-0670">Pyruvate</keyword>
<evidence type="ECO:0000256" key="14">
    <source>
        <dbReference type="ARBA" id="ARBA00047700"/>
    </source>
</evidence>
<keyword evidence="7" id="KW-0808">Transferase</keyword>
<dbReference type="Pfam" id="PF01326">
    <property type="entry name" value="PPDK_N"/>
    <property type="match status" value="1"/>
</dbReference>
<dbReference type="Gene3D" id="3.30.1490.20">
    <property type="entry name" value="ATP-grasp fold, A domain"/>
    <property type="match status" value="1"/>
</dbReference>
<keyword evidence="12" id="KW-0460">Magnesium</keyword>
<name>I2PYA4_9BACT</name>
<dbReference type="eggNOG" id="COG0574">
    <property type="taxonomic scope" value="Bacteria"/>
</dbReference>
<dbReference type="InterPro" id="IPR013815">
    <property type="entry name" value="ATP_grasp_subdomain_1"/>
</dbReference>
<evidence type="ECO:0000256" key="4">
    <source>
        <dbReference type="ARBA" id="ARBA00007837"/>
    </source>
</evidence>
<evidence type="ECO:0000256" key="3">
    <source>
        <dbReference type="ARBA" id="ARBA00004742"/>
    </source>
</evidence>
<evidence type="ECO:0000256" key="7">
    <source>
        <dbReference type="ARBA" id="ARBA00022679"/>
    </source>
</evidence>
<dbReference type="GO" id="GO:0008986">
    <property type="term" value="F:pyruvate, water dikinase activity"/>
    <property type="evidence" value="ECO:0007669"/>
    <property type="project" value="UniProtKB-EC"/>
</dbReference>
<dbReference type="GO" id="GO:0046872">
    <property type="term" value="F:metal ion binding"/>
    <property type="evidence" value="ECO:0007669"/>
    <property type="project" value="UniProtKB-KW"/>
</dbReference>
<keyword evidence="9" id="KW-0547">Nucleotide-binding</keyword>
<comment type="cofactor">
    <cofactor evidence="1">
        <name>Mg(2+)</name>
        <dbReference type="ChEBI" id="CHEBI:18420"/>
    </cofactor>
</comment>
<comment type="similarity">
    <text evidence="4">Belongs to the PEP-utilizing enzyme family.</text>
</comment>
<evidence type="ECO:0000256" key="12">
    <source>
        <dbReference type="ARBA" id="ARBA00022842"/>
    </source>
</evidence>
<sequence length="894" mass="97567">MFDKVKRALTGLFGREPEKVDGLTEEQIQTEFKKRYHHFKLLLTANKKALEIMSEMEEALNGRRAFGMAFIKAHSTAASVNVYKIVEHLNAIAPGKYAALYPRIKDIQQGIGESLQSQAAPGETATELVIPLEKAGRAQADQVGGKMAGLGEIVRRTGLPVPPGFAVTARAYRRVIEDNDLKDEIYRLLQSAGPDDQRNLLILSSQIRHEITNARVPDDVAAAILGAYRELCAHFGRPVPVSLRSSALGEDEEGQTFAGQFSSQLNVGPDDILESYKEILASKYSPQAMTYRLNRGIPDEDVAMCVGVMAMVDAVAGGVIYSRNPLDIRDDAVHIHSAFGLPKSVVDGSVATDEFVVRRGEPPILVERHIRAKDEIYVCGPGEGVCRMETLTERAFEPSISDGQALELGRAAVALEAMYDGPVDVEWAIDASGRVQFLQCRELAQLPASEAAAASAGADSRAYGVPLAAGGVTASPGVGSGPVFVVRREADLLRFPRGGVLVGIEAPPRFASVIHMAAAIVTEKGGAAGHLANVAREFRVPALMGLSGAASLLAPGADVTVDADGRAVYPGRLQELLDEAAARQAPAPERQTPMHAILRRVMDRITPLHLIDPNIPEFAPENCRTLHDITRFCHEKSVTEMFAFGQDFHFSKRAAKQLKYKGTAMKWWFINLDDGFTHDVPGKYVKLEEICSIPLGSLWDGIIAIPWQGPPPVDGRGIMSIIAQASTNPHLEAASHSSFAERNYFMVSRNYLCLSSRFGFHFCTVEALVGDRPQENYVSFQFKGGAAEFSRRRRRAEFVAEILEIHGFTVEVNEDASFARVSGGAEPEMLRALTVIGYMLMHTRQLDMIMHNEPLVQSYKQKLLDDLVTVVGRPARERPACPVRPEEAGAETTV</sequence>
<evidence type="ECO:0000259" key="15">
    <source>
        <dbReference type="Pfam" id="PF00391"/>
    </source>
</evidence>
<dbReference type="HOGENOM" id="CLU_011040_0_0_7"/>
<dbReference type="SUPFAM" id="SSF56059">
    <property type="entry name" value="Glutathione synthetase ATP-binding domain-like"/>
    <property type="match status" value="1"/>
</dbReference>
<evidence type="ECO:0000256" key="2">
    <source>
        <dbReference type="ARBA" id="ARBA00002988"/>
    </source>
</evidence>
<evidence type="ECO:0000256" key="11">
    <source>
        <dbReference type="ARBA" id="ARBA00022840"/>
    </source>
</evidence>
<keyword evidence="10 17" id="KW-0418">Kinase</keyword>
<proteinExistence type="inferred from homology"/>
<evidence type="ECO:0000313" key="17">
    <source>
        <dbReference type="EMBL" id="EIG52510.1"/>
    </source>
</evidence>
<dbReference type="PANTHER" id="PTHR43030">
    <property type="entry name" value="PHOSPHOENOLPYRUVATE SYNTHASE"/>
    <property type="match status" value="1"/>
</dbReference>